<keyword evidence="1" id="KW-1133">Transmembrane helix</keyword>
<dbReference type="KEGG" id="ahat:ADCFC_04240"/>
<gene>
    <name evidence="2" type="ORF">ADCFC_03040</name>
</gene>
<dbReference type="InterPro" id="IPR009835">
    <property type="entry name" value="SrtB"/>
</dbReference>
<dbReference type="Proteomes" id="UP000501727">
    <property type="component" value="Chromosome"/>
</dbReference>
<dbReference type="CDD" id="cd05826">
    <property type="entry name" value="Sortase_B"/>
    <property type="match status" value="1"/>
</dbReference>
<keyword evidence="3" id="KW-1185">Reference proteome</keyword>
<dbReference type="RefSeq" id="WP_173111657.1">
    <property type="nucleotide sequence ID" value="NZ_AP022829.1"/>
</dbReference>
<accession>A0A6F8SI86</accession>
<dbReference type="InterPro" id="IPR023365">
    <property type="entry name" value="Sortase_dom-sf"/>
</dbReference>
<dbReference type="AlphaFoldDB" id="A0A6F8SI86"/>
<dbReference type="EMBL" id="AP022829">
    <property type="protein sequence ID" value="BCA87805.1"/>
    <property type="molecule type" value="Genomic_DNA"/>
</dbReference>
<organism evidence="2 3">
    <name type="scientific">Adlercreutzia hattorii</name>
    <dbReference type="NCBI Taxonomy" id="2707299"/>
    <lineage>
        <taxon>Bacteria</taxon>
        <taxon>Bacillati</taxon>
        <taxon>Actinomycetota</taxon>
        <taxon>Coriobacteriia</taxon>
        <taxon>Eggerthellales</taxon>
        <taxon>Eggerthellaceae</taxon>
        <taxon>Adlercreutzia</taxon>
    </lineage>
</organism>
<evidence type="ECO:0000313" key="3">
    <source>
        <dbReference type="Proteomes" id="UP000501727"/>
    </source>
</evidence>
<evidence type="ECO:0008006" key="4">
    <source>
        <dbReference type="Google" id="ProtNLM"/>
    </source>
</evidence>
<keyword evidence="1" id="KW-0472">Membrane</keyword>
<reference evidence="3" key="1">
    <citation type="journal article" date="2020" name="Microbiol. Resour. Announc.">
        <title>Complete Genome Sequence of Adlercreutzia sp. Strain 8CFCBH1, a Potent Producer of Equol, Isolated from Healthy Japanese Feces.</title>
        <authorList>
            <person name="Ogata Y."/>
            <person name="Sakamoto M."/>
            <person name="Ohkuma M."/>
            <person name="Hattori M."/>
            <person name="Suda W."/>
        </authorList>
    </citation>
    <scope>NUCLEOTIDE SEQUENCE [LARGE SCALE GENOMIC DNA]</scope>
    <source>
        <strain evidence="3">8CFCBH1</strain>
    </source>
</reference>
<proteinExistence type="predicted"/>
<name>A0A6F8SI86_9ACTN</name>
<dbReference type="Gene3D" id="2.40.260.10">
    <property type="entry name" value="Sortase"/>
    <property type="match status" value="1"/>
</dbReference>
<dbReference type="SUPFAM" id="SSF63817">
    <property type="entry name" value="Sortase"/>
    <property type="match status" value="1"/>
</dbReference>
<feature type="transmembrane region" description="Helical" evidence="1">
    <location>
        <begin position="19"/>
        <end position="43"/>
    </location>
</feature>
<keyword evidence="1" id="KW-0812">Transmembrane</keyword>
<reference evidence="3" key="2">
    <citation type="submission" date="2020-03" db="EMBL/GenBank/DDBJ databases">
        <title>Complete Genome Sequence of Adlercreutzia sp. strain 8CFCBH1 Producing Equol, Isolated from Healthy Japanese Feces.</title>
        <authorList>
            <person name="Ogata Y."/>
            <person name="Sakamoto M."/>
            <person name="Ohkuma M."/>
            <person name="Hattori M."/>
            <person name="Suda W."/>
        </authorList>
    </citation>
    <scope>NUCLEOTIDE SEQUENCE [LARGE SCALE GENOMIC DNA]</scope>
    <source>
        <strain evidence="3">8CFCBH1</strain>
    </source>
</reference>
<evidence type="ECO:0000313" key="2">
    <source>
        <dbReference type="EMBL" id="BCA87805.1"/>
    </source>
</evidence>
<sequence length="303" mass="33999">MATAENTDTRKKKKKRGCFWRIVFWLALIVFIGSVGTLGYLFYTYWQGQNEYEEIASRVVEVPEDGHVANLADLVVDWDALREINPDIVAWVYMPGTVINYPVAHKDGDSEYYLHHNFSLGEGSFGAEFGSIMLSGENAGDFSDEVNILYGHHMRNGSMFALFAEFRDSAIFNEHRTIYLLTPEGNYRLQTFAVEHVPMTHSSIATPNYPTDEEFTAFKDWLVEESVVTPDPDTTDTLADATKLFGFCTCDGADNTWRYITFADVAEFVPISYVGTDTYQGDTAVEDDAAGEIAADAQERVEG</sequence>
<protein>
    <recommendedName>
        <fullName evidence="4">Class B sortase</fullName>
    </recommendedName>
</protein>
<evidence type="ECO:0000256" key="1">
    <source>
        <dbReference type="SAM" id="Phobius"/>
    </source>
</evidence>